<feature type="compositionally biased region" description="Acidic residues" evidence="1">
    <location>
        <begin position="529"/>
        <end position="542"/>
    </location>
</feature>
<feature type="region of interest" description="Disordered" evidence="1">
    <location>
        <begin position="421"/>
        <end position="478"/>
    </location>
</feature>
<protein>
    <submittedName>
        <fullName evidence="2">Uncharacterized protein</fullName>
    </submittedName>
</protein>
<gene>
    <name evidence="2" type="ORF">CORC01_08093</name>
</gene>
<comment type="caution">
    <text evidence="2">The sequence shown here is derived from an EMBL/GenBank/DDBJ whole genome shotgun (WGS) entry which is preliminary data.</text>
</comment>
<dbReference type="Proteomes" id="UP000176998">
    <property type="component" value="Unassembled WGS sequence"/>
</dbReference>
<accession>A0A1G4B5N1</accession>
<dbReference type="AlphaFoldDB" id="A0A1G4B5N1"/>
<dbReference type="GeneID" id="34561238"/>
<evidence type="ECO:0000313" key="2">
    <source>
        <dbReference type="EMBL" id="OHE96636.1"/>
    </source>
</evidence>
<feature type="compositionally biased region" description="Low complexity" evidence="1">
    <location>
        <begin position="449"/>
        <end position="461"/>
    </location>
</feature>
<dbReference type="STRING" id="1209926.A0A1G4B5N1"/>
<proteinExistence type="predicted"/>
<feature type="compositionally biased region" description="Polar residues" evidence="1">
    <location>
        <begin position="546"/>
        <end position="555"/>
    </location>
</feature>
<organism evidence="2 3">
    <name type="scientific">Colletotrichum orchidophilum</name>
    <dbReference type="NCBI Taxonomy" id="1209926"/>
    <lineage>
        <taxon>Eukaryota</taxon>
        <taxon>Fungi</taxon>
        <taxon>Dikarya</taxon>
        <taxon>Ascomycota</taxon>
        <taxon>Pezizomycotina</taxon>
        <taxon>Sordariomycetes</taxon>
        <taxon>Hypocreomycetidae</taxon>
        <taxon>Glomerellales</taxon>
        <taxon>Glomerellaceae</taxon>
        <taxon>Colletotrichum</taxon>
    </lineage>
</organism>
<feature type="region of interest" description="Disordered" evidence="1">
    <location>
        <begin position="523"/>
        <end position="559"/>
    </location>
</feature>
<evidence type="ECO:0000256" key="1">
    <source>
        <dbReference type="SAM" id="MobiDB-lite"/>
    </source>
</evidence>
<evidence type="ECO:0000313" key="3">
    <source>
        <dbReference type="Proteomes" id="UP000176998"/>
    </source>
</evidence>
<dbReference type="OrthoDB" id="4844464at2759"/>
<dbReference type="RefSeq" id="XP_022473792.1">
    <property type="nucleotide sequence ID" value="XM_022619728.1"/>
</dbReference>
<sequence>MDASSLPTSVERNENLMEVVESLQYLNGVTADLSPWINERVKELQDRAQACFAPYDTDIHEELALYQDFLSLKNNVHEFTNYRHFLWRLQEADTRNLLGTYLSGRLWAQEWYPNMPVPHGCEYCWNWHTSRDQELECEFLFDPLEKIFQAYFLERAQTNEWVAKAMIGRTDEPQPRSPIDDYLVRVSNYSLYHNHPDDGWDIERIYDVLLETDRRASGLHMNCREFLHMGWDKTVERIDSDGDTALARVRGMLSNAQAKELMQAIHYDGRMYYVASFYLDYDGRYLDQQPRQWVIDALATNPPGPWGTGVPWKRILTVDRFWPVFEVDDRGNVLAWCQFIETGRRWKRRWVGTLDGDWELQSIVENNMRNEWAWSEADIIQHNELLRNRRMRMSGSAGTLVHEYQSDTGDAQNESLYEADDEAGYDGSDYSEPVKGEPGHSESGKSESGHSVPCNGKPGKGNPEEGEPGKDEPVHDHDEVIDPRGEEVFGDESHDVDEDISLGNLSHNLAVAELCHHFRDRERMSPRDSDDESIDVSVDFDAEPYHTSTTDSGSESGYEIVEDQPAPIEIDYEILDDRPGM</sequence>
<name>A0A1G4B5N1_9PEZI</name>
<dbReference type="EMBL" id="MJBS01000067">
    <property type="protein sequence ID" value="OHE96636.1"/>
    <property type="molecule type" value="Genomic_DNA"/>
</dbReference>
<feature type="compositionally biased region" description="Basic and acidic residues" evidence="1">
    <location>
        <begin position="467"/>
        <end position="478"/>
    </location>
</feature>
<keyword evidence="3" id="KW-1185">Reference proteome</keyword>
<reference evidence="2 3" key="1">
    <citation type="submission" date="2016-09" db="EMBL/GenBank/DDBJ databases">
        <authorList>
            <person name="Capua I."/>
            <person name="De Benedictis P."/>
            <person name="Joannis T."/>
            <person name="Lombin L.H."/>
            <person name="Cattoli G."/>
        </authorList>
    </citation>
    <scope>NUCLEOTIDE SEQUENCE [LARGE SCALE GENOMIC DNA]</scope>
    <source>
        <strain evidence="2 3">IMI 309357</strain>
    </source>
</reference>
<feature type="compositionally biased region" description="Basic and acidic residues" evidence="1">
    <location>
        <begin position="432"/>
        <end position="448"/>
    </location>
</feature>